<dbReference type="InterPro" id="IPR036390">
    <property type="entry name" value="WH_DNA-bd_sf"/>
</dbReference>
<gene>
    <name evidence="6" type="ORF">HJG54_14315</name>
</gene>
<dbReference type="Pfam" id="PF00126">
    <property type="entry name" value="HTH_1"/>
    <property type="match status" value="1"/>
</dbReference>
<keyword evidence="2" id="KW-0805">Transcription regulation</keyword>
<evidence type="ECO:0000256" key="1">
    <source>
        <dbReference type="ARBA" id="ARBA00009437"/>
    </source>
</evidence>
<dbReference type="SUPFAM" id="SSF46785">
    <property type="entry name" value="Winged helix' DNA-binding domain"/>
    <property type="match status" value="1"/>
</dbReference>
<organism evidence="6">
    <name type="scientific">Leptolyngbya sp. NK1-12</name>
    <dbReference type="NCBI Taxonomy" id="2547451"/>
    <lineage>
        <taxon>Bacteria</taxon>
        <taxon>Bacillati</taxon>
        <taxon>Cyanobacteriota</taxon>
        <taxon>Cyanophyceae</taxon>
        <taxon>Leptolyngbyales</taxon>
        <taxon>Leptolyngbyaceae</taxon>
        <taxon>Leptolyngbya group</taxon>
        <taxon>Leptolyngbya</taxon>
    </lineage>
</organism>
<evidence type="ECO:0000256" key="2">
    <source>
        <dbReference type="ARBA" id="ARBA00023015"/>
    </source>
</evidence>
<dbReference type="InterPro" id="IPR036388">
    <property type="entry name" value="WH-like_DNA-bd_sf"/>
</dbReference>
<dbReference type="Pfam" id="PF03466">
    <property type="entry name" value="LysR_substrate"/>
    <property type="match status" value="1"/>
</dbReference>
<dbReference type="InterPro" id="IPR050950">
    <property type="entry name" value="HTH-type_LysR_regulators"/>
</dbReference>
<keyword evidence="4" id="KW-0804">Transcription</keyword>
<dbReference type="InterPro" id="IPR005119">
    <property type="entry name" value="LysR_subst-bd"/>
</dbReference>
<dbReference type="Gene3D" id="3.40.190.290">
    <property type="match status" value="1"/>
</dbReference>
<reference evidence="6" key="1">
    <citation type="submission" date="2020-05" db="EMBL/GenBank/DDBJ databases">
        <authorList>
            <person name="Zhu T."/>
            <person name="Keshari N."/>
            <person name="Lu X."/>
        </authorList>
    </citation>
    <scope>NUCLEOTIDE SEQUENCE</scope>
    <source>
        <strain evidence="6">NK1-12</strain>
    </source>
</reference>
<name>A0AA96WEW1_9CYAN</name>
<keyword evidence="3" id="KW-0238">DNA-binding</keyword>
<dbReference type="PRINTS" id="PR00039">
    <property type="entry name" value="HTHLYSR"/>
</dbReference>
<dbReference type="EMBL" id="CP053586">
    <property type="protein sequence ID" value="WNZ23914.1"/>
    <property type="molecule type" value="Genomic_DNA"/>
</dbReference>
<dbReference type="GO" id="GO:0003700">
    <property type="term" value="F:DNA-binding transcription factor activity"/>
    <property type="evidence" value="ECO:0007669"/>
    <property type="project" value="InterPro"/>
</dbReference>
<dbReference type="GO" id="GO:0005829">
    <property type="term" value="C:cytosol"/>
    <property type="evidence" value="ECO:0007669"/>
    <property type="project" value="TreeGrafter"/>
</dbReference>
<evidence type="ECO:0000313" key="6">
    <source>
        <dbReference type="EMBL" id="WNZ23914.1"/>
    </source>
</evidence>
<evidence type="ECO:0000256" key="4">
    <source>
        <dbReference type="ARBA" id="ARBA00023163"/>
    </source>
</evidence>
<proteinExistence type="inferred from homology"/>
<evidence type="ECO:0000256" key="3">
    <source>
        <dbReference type="ARBA" id="ARBA00023125"/>
    </source>
</evidence>
<accession>A0AA96WEW1</accession>
<evidence type="ECO:0000259" key="5">
    <source>
        <dbReference type="PROSITE" id="PS50931"/>
    </source>
</evidence>
<dbReference type="InterPro" id="IPR000847">
    <property type="entry name" value="LysR_HTH_N"/>
</dbReference>
<dbReference type="RefSeq" id="WP_316429426.1">
    <property type="nucleotide sequence ID" value="NZ_CP053586.1"/>
</dbReference>
<comment type="similarity">
    <text evidence="1">Belongs to the LysR transcriptional regulatory family.</text>
</comment>
<dbReference type="GO" id="GO:0003677">
    <property type="term" value="F:DNA binding"/>
    <property type="evidence" value="ECO:0007669"/>
    <property type="project" value="UniProtKB-KW"/>
</dbReference>
<dbReference type="PROSITE" id="PS50931">
    <property type="entry name" value="HTH_LYSR"/>
    <property type="match status" value="1"/>
</dbReference>
<dbReference type="AlphaFoldDB" id="A0AA96WEW1"/>
<dbReference type="PANTHER" id="PTHR30419">
    <property type="entry name" value="HTH-TYPE TRANSCRIPTIONAL REGULATOR YBHD"/>
    <property type="match status" value="1"/>
</dbReference>
<sequence length="308" mass="33901">MATIHGSDSSKVKLFQLRAFVAVADCKQFGEAALQLGLTQSSVSHAIASLEAELGVQLLHRGRRGAMLTPTGEQLLPEARQILQLLDTLLHKAQLARGLSTGQVRLASLRSIATYLLPHVIASFRQQFPEIKVTLTQYFYNAEIQAALRQGSADIGFMELPVSEEFATYDLVADEYVVLLPPAELPFKMPSSMPSKQPLLTWQQLSSYPLIMPAPNYEGSIALQQHLQTHAPFLHIGYEINEDSIQVAMVQQGLGAAILPHLAAMPIPSEIPVYPLPTPLRRRLGAVLRVADLHSPATFAFWDLLQIK</sequence>
<dbReference type="FunFam" id="1.10.10.10:FF:000001">
    <property type="entry name" value="LysR family transcriptional regulator"/>
    <property type="match status" value="1"/>
</dbReference>
<dbReference type="SUPFAM" id="SSF53850">
    <property type="entry name" value="Periplasmic binding protein-like II"/>
    <property type="match status" value="1"/>
</dbReference>
<protein>
    <submittedName>
        <fullName evidence="6">LysR family transcriptional regulator</fullName>
    </submittedName>
</protein>
<dbReference type="PANTHER" id="PTHR30419:SF30">
    <property type="entry name" value="LYSR FAMILY TRANSCRIPTIONAL REGULATOR"/>
    <property type="match status" value="1"/>
</dbReference>
<dbReference type="CDD" id="cd05466">
    <property type="entry name" value="PBP2_LTTR_substrate"/>
    <property type="match status" value="1"/>
</dbReference>
<dbReference type="Gene3D" id="1.10.10.10">
    <property type="entry name" value="Winged helix-like DNA-binding domain superfamily/Winged helix DNA-binding domain"/>
    <property type="match status" value="1"/>
</dbReference>
<feature type="domain" description="HTH lysR-type" evidence="5">
    <location>
        <begin position="12"/>
        <end position="69"/>
    </location>
</feature>